<dbReference type="Gene3D" id="1.25.40.10">
    <property type="entry name" value="Tetratricopeptide repeat domain"/>
    <property type="match status" value="1"/>
</dbReference>
<feature type="repeat" description="PPR" evidence="2">
    <location>
        <begin position="57"/>
        <end position="91"/>
    </location>
</feature>
<comment type="caution">
    <text evidence="3">The sequence shown here is derived from an EMBL/GenBank/DDBJ whole genome shotgun (WGS) entry which is preliminary data.</text>
</comment>
<dbReference type="AlphaFoldDB" id="A0AAN8W4Y0"/>
<dbReference type="PROSITE" id="PS51375">
    <property type="entry name" value="PPR"/>
    <property type="match status" value="1"/>
</dbReference>
<evidence type="ECO:0000313" key="3">
    <source>
        <dbReference type="EMBL" id="KAK6940003.1"/>
    </source>
</evidence>
<dbReference type="GO" id="GO:0009451">
    <property type="term" value="P:RNA modification"/>
    <property type="evidence" value="ECO:0007669"/>
    <property type="project" value="InterPro"/>
</dbReference>
<accession>A0AAN8W4Y0</accession>
<dbReference type="EMBL" id="JBAMMX010000005">
    <property type="protein sequence ID" value="KAK6940003.1"/>
    <property type="molecule type" value="Genomic_DNA"/>
</dbReference>
<dbReference type="PANTHER" id="PTHR47926">
    <property type="entry name" value="PENTATRICOPEPTIDE REPEAT-CONTAINING PROTEIN"/>
    <property type="match status" value="1"/>
</dbReference>
<proteinExistence type="predicted"/>
<sequence>MGSPSPEIGSRTQINLCNFCRSRVSWAFFGVLSRNWFFISINSSLFGQVFDEVPERNLNIWTMMIFGYAQSCCPDDALELFDEMIAQGFEPNGVVLASVLSACA</sequence>
<organism evidence="3 4">
    <name type="scientific">Dillenia turbinata</name>
    <dbReference type="NCBI Taxonomy" id="194707"/>
    <lineage>
        <taxon>Eukaryota</taxon>
        <taxon>Viridiplantae</taxon>
        <taxon>Streptophyta</taxon>
        <taxon>Embryophyta</taxon>
        <taxon>Tracheophyta</taxon>
        <taxon>Spermatophyta</taxon>
        <taxon>Magnoliopsida</taxon>
        <taxon>eudicotyledons</taxon>
        <taxon>Gunneridae</taxon>
        <taxon>Pentapetalae</taxon>
        <taxon>Dilleniales</taxon>
        <taxon>Dilleniaceae</taxon>
        <taxon>Dillenia</taxon>
    </lineage>
</organism>
<dbReference type="InterPro" id="IPR002885">
    <property type="entry name" value="PPR_rpt"/>
</dbReference>
<evidence type="ECO:0000256" key="2">
    <source>
        <dbReference type="PROSITE-ProRule" id="PRU00708"/>
    </source>
</evidence>
<protein>
    <submittedName>
        <fullName evidence="3">Pentatricopeptide repeat</fullName>
    </submittedName>
</protein>
<dbReference type="GO" id="GO:0003723">
    <property type="term" value="F:RNA binding"/>
    <property type="evidence" value="ECO:0007669"/>
    <property type="project" value="InterPro"/>
</dbReference>
<keyword evidence="1" id="KW-0677">Repeat</keyword>
<dbReference type="Pfam" id="PF01535">
    <property type="entry name" value="PPR"/>
    <property type="match status" value="1"/>
</dbReference>
<evidence type="ECO:0000313" key="4">
    <source>
        <dbReference type="Proteomes" id="UP001370490"/>
    </source>
</evidence>
<dbReference type="NCBIfam" id="TIGR00756">
    <property type="entry name" value="PPR"/>
    <property type="match status" value="1"/>
</dbReference>
<reference evidence="3 4" key="1">
    <citation type="submission" date="2023-12" db="EMBL/GenBank/DDBJ databases">
        <title>A high-quality genome assembly for Dillenia turbinata (Dilleniales).</title>
        <authorList>
            <person name="Chanderbali A."/>
        </authorList>
    </citation>
    <scope>NUCLEOTIDE SEQUENCE [LARGE SCALE GENOMIC DNA]</scope>
    <source>
        <strain evidence="3">LSX21</strain>
        <tissue evidence="3">Leaf</tissue>
    </source>
</reference>
<keyword evidence="4" id="KW-1185">Reference proteome</keyword>
<name>A0AAN8W4Y0_9MAGN</name>
<dbReference type="Proteomes" id="UP001370490">
    <property type="component" value="Unassembled WGS sequence"/>
</dbReference>
<dbReference type="InterPro" id="IPR011990">
    <property type="entry name" value="TPR-like_helical_dom_sf"/>
</dbReference>
<gene>
    <name evidence="3" type="ORF">RJ641_029534</name>
</gene>
<dbReference type="PANTHER" id="PTHR47926:SF347">
    <property type="entry name" value="PENTATRICOPEPTIDE REPEAT-CONTAINING PROTEIN"/>
    <property type="match status" value="1"/>
</dbReference>
<dbReference type="InterPro" id="IPR046960">
    <property type="entry name" value="PPR_At4g14850-like_plant"/>
</dbReference>
<evidence type="ECO:0000256" key="1">
    <source>
        <dbReference type="ARBA" id="ARBA00022737"/>
    </source>
</evidence>